<keyword evidence="2" id="KW-1185">Reference proteome</keyword>
<sequence>IGLFAHSRGVRSLWRPRDIDRRKSLVVINIVFAQLKIKTSRTGGFFILLFVTMGLKTSQTRYLKQWIMLTTNNIVLSYTDL</sequence>
<name>A0ABS3F0D7_9FLAO</name>
<dbReference type="Proteomes" id="UP000664163">
    <property type="component" value="Unassembled WGS sequence"/>
</dbReference>
<evidence type="ECO:0000313" key="1">
    <source>
        <dbReference type="EMBL" id="MBO0331869.1"/>
    </source>
</evidence>
<accession>A0ABS3F0D7</accession>
<reference evidence="1 2" key="1">
    <citation type="submission" date="2021-03" db="EMBL/GenBank/DDBJ databases">
        <title>Muricauda sp. CAU 1631 isolated from Incheon.</title>
        <authorList>
            <person name="Kim W."/>
        </authorList>
    </citation>
    <scope>NUCLEOTIDE SEQUENCE [LARGE SCALE GENOMIC DNA]</scope>
    <source>
        <strain evidence="1 2">CAU 1631</strain>
    </source>
</reference>
<comment type="caution">
    <text evidence="1">The sequence shown here is derived from an EMBL/GenBank/DDBJ whole genome shotgun (WGS) entry which is preliminary data.</text>
</comment>
<protein>
    <submittedName>
        <fullName evidence="1">Uncharacterized protein</fullName>
    </submittedName>
</protein>
<dbReference type="RefSeq" id="WP_207072203.1">
    <property type="nucleotide sequence ID" value="NZ_JAFLND010000004.1"/>
</dbReference>
<feature type="non-terminal residue" evidence="1">
    <location>
        <position position="1"/>
    </location>
</feature>
<evidence type="ECO:0000313" key="2">
    <source>
        <dbReference type="Proteomes" id="UP000664163"/>
    </source>
</evidence>
<dbReference type="EMBL" id="JAFLND010000004">
    <property type="protein sequence ID" value="MBO0331869.1"/>
    <property type="molecule type" value="Genomic_DNA"/>
</dbReference>
<proteinExistence type="predicted"/>
<organism evidence="1 2">
    <name type="scientific">[Muricauda] lutisoli</name>
    <dbReference type="NCBI Taxonomy" id="2816035"/>
    <lineage>
        <taxon>Bacteria</taxon>
        <taxon>Pseudomonadati</taxon>
        <taxon>Bacteroidota</taxon>
        <taxon>Flavobacteriia</taxon>
        <taxon>Flavobacteriales</taxon>
        <taxon>Flavobacteriaceae</taxon>
        <taxon>Allomuricauda</taxon>
    </lineage>
</organism>
<gene>
    <name evidence="1" type="ORF">J0X13_15025</name>
</gene>